<dbReference type="Proteomes" id="UP001482620">
    <property type="component" value="Unassembled WGS sequence"/>
</dbReference>
<organism evidence="2 3">
    <name type="scientific">Ilyodon furcidens</name>
    <name type="common">goldbreast splitfin</name>
    <dbReference type="NCBI Taxonomy" id="33524"/>
    <lineage>
        <taxon>Eukaryota</taxon>
        <taxon>Metazoa</taxon>
        <taxon>Chordata</taxon>
        <taxon>Craniata</taxon>
        <taxon>Vertebrata</taxon>
        <taxon>Euteleostomi</taxon>
        <taxon>Actinopterygii</taxon>
        <taxon>Neopterygii</taxon>
        <taxon>Teleostei</taxon>
        <taxon>Neoteleostei</taxon>
        <taxon>Acanthomorphata</taxon>
        <taxon>Ovalentaria</taxon>
        <taxon>Atherinomorphae</taxon>
        <taxon>Cyprinodontiformes</taxon>
        <taxon>Goodeidae</taxon>
        <taxon>Ilyodon</taxon>
    </lineage>
</organism>
<sequence length="132" mass="14158">MESGSPLQDLVQKSLSSSASHAGLPSLNWLSHRSDHPPEGGKSIGKGNKSSQLSDFCAITLLQMYYPTAGISFQTAFNTPHPTPSTLCYQTLAVNLCWAPLLSGIKMSPPNHTAFVRQDFVLFLQISVVGPG</sequence>
<dbReference type="EMBL" id="JAHRIQ010072532">
    <property type="protein sequence ID" value="MEQ2245190.1"/>
    <property type="molecule type" value="Genomic_DNA"/>
</dbReference>
<accession>A0ABV0UIX0</accession>
<feature type="region of interest" description="Disordered" evidence="1">
    <location>
        <begin position="26"/>
        <end position="50"/>
    </location>
</feature>
<proteinExistence type="predicted"/>
<name>A0ABV0UIX0_9TELE</name>
<reference evidence="2 3" key="1">
    <citation type="submission" date="2021-06" db="EMBL/GenBank/DDBJ databases">
        <authorList>
            <person name="Palmer J.M."/>
        </authorList>
    </citation>
    <scope>NUCLEOTIDE SEQUENCE [LARGE SCALE GENOMIC DNA]</scope>
    <source>
        <strain evidence="3">if_2019</strain>
        <tissue evidence="2">Muscle</tissue>
    </source>
</reference>
<evidence type="ECO:0000313" key="3">
    <source>
        <dbReference type="Proteomes" id="UP001482620"/>
    </source>
</evidence>
<keyword evidence="3" id="KW-1185">Reference proteome</keyword>
<evidence type="ECO:0000256" key="1">
    <source>
        <dbReference type="SAM" id="MobiDB-lite"/>
    </source>
</evidence>
<evidence type="ECO:0000313" key="2">
    <source>
        <dbReference type="EMBL" id="MEQ2245190.1"/>
    </source>
</evidence>
<gene>
    <name evidence="2" type="ORF">ILYODFUR_025030</name>
</gene>
<comment type="caution">
    <text evidence="2">The sequence shown here is derived from an EMBL/GenBank/DDBJ whole genome shotgun (WGS) entry which is preliminary data.</text>
</comment>
<protein>
    <submittedName>
        <fullName evidence="2">Uncharacterized protein</fullName>
    </submittedName>
</protein>